<dbReference type="Pfam" id="PF20247">
    <property type="entry name" value="DUF6602"/>
    <property type="match status" value="1"/>
</dbReference>
<dbReference type="RefSeq" id="WP_175145449.1">
    <property type="nucleotide sequence ID" value="NZ_CADFGL010000043.1"/>
</dbReference>
<dbReference type="CDD" id="cd21411">
    <property type="entry name" value="NucC"/>
    <property type="match status" value="1"/>
</dbReference>
<dbReference type="Proteomes" id="UP000494249">
    <property type="component" value="Unassembled WGS sequence"/>
</dbReference>
<feature type="domain" description="DUF6602" evidence="1">
    <location>
        <begin position="25"/>
        <end position="128"/>
    </location>
</feature>
<evidence type="ECO:0000313" key="3">
    <source>
        <dbReference type="Proteomes" id="UP000494249"/>
    </source>
</evidence>
<dbReference type="InterPro" id="IPR046537">
    <property type="entry name" value="DUF6602"/>
</dbReference>
<accession>A0A6J5CDT6</accession>
<dbReference type="AlphaFoldDB" id="A0A6J5CDT6"/>
<proteinExistence type="predicted"/>
<dbReference type="EMBL" id="CADIKB010000046">
    <property type="protein sequence ID" value="CAB3733284.1"/>
    <property type="molecule type" value="Genomic_DNA"/>
</dbReference>
<evidence type="ECO:0000259" key="1">
    <source>
        <dbReference type="Pfam" id="PF20247"/>
    </source>
</evidence>
<gene>
    <name evidence="2" type="ORF">LMG22037_05783</name>
</gene>
<evidence type="ECO:0000313" key="2">
    <source>
        <dbReference type="EMBL" id="CAB3733284.1"/>
    </source>
</evidence>
<name>A0A6J5CDT6_9BURK</name>
<sequence>MSNQIDLRVLFADLQSSLAGDLALARSAINHPGDKGAAVEANWLGMLARHLPERYRADKATVIDSRGNCSDSIDIVVYDRQYSHLVLKHQDFLYVPAEAVYAVFEVKQSLDKNHLGYAADKAASVRALHRTSAATVDIRGATPLKQPIPILAGLLCTESGWSPPFGEAFSEVMAGLTGARSINLGCVARAGAFSNEASELVVSGADNALAFFLFTLLQRLQQVGTVAPIDFSAYIAYLK</sequence>
<organism evidence="2 3">
    <name type="scientific">Paraburkholderia phenoliruptrix</name>
    <dbReference type="NCBI Taxonomy" id="252970"/>
    <lineage>
        <taxon>Bacteria</taxon>
        <taxon>Pseudomonadati</taxon>
        <taxon>Pseudomonadota</taxon>
        <taxon>Betaproteobacteria</taxon>
        <taxon>Burkholderiales</taxon>
        <taxon>Burkholderiaceae</taxon>
        <taxon>Paraburkholderia</taxon>
    </lineage>
</organism>
<reference evidence="2 3" key="1">
    <citation type="submission" date="2020-04" db="EMBL/GenBank/DDBJ databases">
        <authorList>
            <person name="De Canck E."/>
        </authorList>
    </citation>
    <scope>NUCLEOTIDE SEQUENCE [LARGE SCALE GENOMIC DNA]</scope>
    <source>
        <strain evidence="2 3">LMG 22037</strain>
    </source>
</reference>
<protein>
    <recommendedName>
        <fullName evidence="1">DUF6602 domain-containing protein</fullName>
    </recommendedName>
</protein>